<dbReference type="EMBL" id="CAJOBC010094697">
    <property type="protein sequence ID" value="CAF4427134.1"/>
    <property type="molecule type" value="Genomic_DNA"/>
</dbReference>
<comment type="caution">
    <text evidence="1">The sequence shown here is derived from an EMBL/GenBank/DDBJ whole genome shotgun (WGS) entry which is preliminary data.</text>
</comment>
<reference evidence="1" key="1">
    <citation type="submission" date="2021-02" db="EMBL/GenBank/DDBJ databases">
        <authorList>
            <person name="Nowell W R."/>
        </authorList>
    </citation>
    <scope>NUCLEOTIDE SEQUENCE</scope>
</reference>
<proteinExistence type="predicted"/>
<gene>
    <name evidence="1" type="ORF">GPM918_LOCUS40026</name>
    <name evidence="2" type="ORF">SRO942_LOCUS40939</name>
</gene>
<evidence type="ECO:0000313" key="3">
    <source>
        <dbReference type="Proteomes" id="UP000663829"/>
    </source>
</evidence>
<dbReference type="AlphaFoldDB" id="A0A815Y3H3"/>
<evidence type="ECO:0000313" key="1">
    <source>
        <dbReference type="EMBL" id="CAF1565124.1"/>
    </source>
</evidence>
<evidence type="ECO:0000313" key="2">
    <source>
        <dbReference type="EMBL" id="CAF4427134.1"/>
    </source>
</evidence>
<keyword evidence="3" id="KW-1185">Reference proteome</keyword>
<dbReference type="Proteomes" id="UP000663829">
    <property type="component" value="Unassembled WGS sequence"/>
</dbReference>
<organism evidence="1 3">
    <name type="scientific">Didymodactylos carnosus</name>
    <dbReference type="NCBI Taxonomy" id="1234261"/>
    <lineage>
        <taxon>Eukaryota</taxon>
        <taxon>Metazoa</taxon>
        <taxon>Spiralia</taxon>
        <taxon>Gnathifera</taxon>
        <taxon>Rotifera</taxon>
        <taxon>Eurotatoria</taxon>
        <taxon>Bdelloidea</taxon>
        <taxon>Philodinida</taxon>
        <taxon>Philodinidae</taxon>
        <taxon>Didymodactylos</taxon>
    </lineage>
</organism>
<dbReference type="EMBL" id="CAJNOQ010028918">
    <property type="protein sequence ID" value="CAF1565124.1"/>
    <property type="molecule type" value="Genomic_DNA"/>
</dbReference>
<accession>A0A815Y3H3</accession>
<protein>
    <submittedName>
        <fullName evidence="1">Uncharacterized protein</fullName>
    </submittedName>
</protein>
<name>A0A815Y3H3_9BILA</name>
<dbReference type="Proteomes" id="UP000681722">
    <property type="component" value="Unassembled WGS sequence"/>
</dbReference>
<sequence>MSHIWSINESFMAHVSRPGLRLRLTVRPVIYGYGYDRLRLTVTGACLSETYYQAIHWYTRGSFVYQILNKALREQNIDMIILFRAFIRLLHSELQEKQKHISEPNLRLYCGQAMATN</sequence>